<comment type="similarity">
    <text evidence="2">Belongs to the glutamate-gated ion channel (TC 1.A.10.1) family.</text>
</comment>
<sequence>MAIKFCVKLEKSAAETIPMLKKAFGVDCLSDRQIFRWHKAFAEGREDVNDRAGRPSTSSSDDNVKRVGDLLNTDRRLSVRLISETLDITKYIVHEIMSESLGRLALAQLNAPIDTDPGLLDTVTLKGTRFESVEVVKAKATEVLNQLTDADFQHCFQQWKRRMERCFCLLQIQFRVLCFQLPVPFEGTLEDYLHNERDREINTFNRFHHKLMSYCQKYYNFTEIISITNSWGYKRSDNTFDGMVGDLERRVIDYGSSSLFARTDRAQVVDYGRRTWIMKAAFVFRNPKSGNSIEAFVTPLSSSVWIVIIFSIVIVMFALRISYLYERSVSKEQIEVSWSYMMICITAALSQQGVTKTPYFISGRIVMLFMFLLALLIYQFYSASLVSHLLMERPTKIKTVKDLLDSNLRVGCEDTLYNRDYFKYTTDKALRELYLKKMLDKKNQENFLQPQDGMALVKKGGYAFHVELVMGYPLIRSTFDDKEICELREVQMYRTQAMHSTVQKNSPYRDMFDTWKILGKNNQSNFLSSADGISLVGKGQYAFHLDIDSAYPLIRKTFGDMCELRELQLYRNTEILQRLAELGILTRELQFWHPPKSECIHSSKTTLAAIGLENFYAALMILAAGILLSLIVLIIESFIHFKNLCHKKKDDIGVIRPFVQ</sequence>
<keyword evidence="6 9" id="KW-0472">Membrane</keyword>
<dbReference type="InterPro" id="IPR052192">
    <property type="entry name" value="Insect_Ionotropic_Sensory_Rcpt"/>
</dbReference>
<evidence type="ECO:0000256" key="5">
    <source>
        <dbReference type="ARBA" id="ARBA00022989"/>
    </source>
</evidence>
<evidence type="ECO:0000313" key="12">
    <source>
        <dbReference type="Proteomes" id="UP001162162"/>
    </source>
</evidence>
<keyword evidence="5 9" id="KW-1133">Transmembrane helix</keyword>
<feature type="domain" description="Ionotropic glutamate receptor C-terminal" evidence="10">
    <location>
        <begin position="302"/>
        <end position="626"/>
    </location>
</feature>
<dbReference type="Proteomes" id="UP001162162">
    <property type="component" value="Unassembled WGS sequence"/>
</dbReference>
<proteinExistence type="inferred from homology"/>
<feature type="transmembrane region" description="Helical" evidence="9">
    <location>
        <begin position="366"/>
        <end position="391"/>
    </location>
</feature>
<keyword evidence="7" id="KW-0675">Receptor</keyword>
<dbReference type="GO" id="GO:0015276">
    <property type="term" value="F:ligand-gated monoatomic ion channel activity"/>
    <property type="evidence" value="ECO:0007669"/>
    <property type="project" value="InterPro"/>
</dbReference>
<dbReference type="Gene3D" id="3.40.190.10">
    <property type="entry name" value="Periplasmic binding protein-like II"/>
    <property type="match status" value="1"/>
</dbReference>
<evidence type="ECO:0000256" key="8">
    <source>
        <dbReference type="ARBA" id="ARBA00023180"/>
    </source>
</evidence>
<evidence type="ECO:0000256" key="4">
    <source>
        <dbReference type="ARBA" id="ARBA00022692"/>
    </source>
</evidence>
<accession>A0AAV8XV94</accession>
<evidence type="ECO:0000313" key="11">
    <source>
        <dbReference type="EMBL" id="KAJ8943039.1"/>
    </source>
</evidence>
<dbReference type="AlphaFoldDB" id="A0AAV8XV94"/>
<name>A0AAV8XV94_9CUCU</name>
<dbReference type="Gene3D" id="1.10.287.70">
    <property type="match status" value="1"/>
</dbReference>
<evidence type="ECO:0000256" key="6">
    <source>
        <dbReference type="ARBA" id="ARBA00023136"/>
    </source>
</evidence>
<dbReference type="Pfam" id="PF00060">
    <property type="entry name" value="Lig_chan"/>
    <property type="match status" value="1"/>
</dbReference>
<evidence type="ECO:0000256" key="2">
    <source>
        <dbReference type="ARBA" id="ARBA00008685"/>
    </source>
</evidence>
<evidence type="ECO:0000256" key="3">
    <source>
        <dbReference type="ARBA" id="ARBA00022475"/>
    </source>
</evidence>
<keyword evidence="12" id="KW-1185">Reference proteome</keyword>
<dbReference type="SUPFAM" id="SSF53850">
    <property type="entry name" value="Periplasmic binding protein-like II"/>
    <property type="match status" value="1"/>
</dbReference>
<dbReference type="PANTHER" id="PTHR42643:SF33">
    <property type="entry name" value="GLUTAMATE RECEPTOR 2-LIKE PROTEIN"/>
    <property type="match status" value="1"/>
</dbReference>
<keyword evidence="3" id="KW-1003">Cell membrane</keyword>
<comment type="subcellular location">
    <subcellularLocation>
        <location evidence="1">Cell membrane</location>
        <topology evidence="1">Multi-pass membrane protein</topology>
    </subcellularLocation>
</comment>
<dbReference type="GO" id="GO:0005886">
    <property type="term" value="C:plasma membrane"/>
    <property type="evidence" value="ECO:0007669"/>
    <property type="project" value="UniProtKB-SubCell"/>
</dbReference>
<evidence type="ECO:0000259" key="10">
    <source>
        <dbReference type="Pfam" id="PF00060"/>
    </source>
</evidence>
<organism evidence="11 12">
    <name type="scientific">Aromia moschata</name>
    <dbReference type="NCBI Taxonomy" id="1265417"/>
    <lineage>
        <taxon>Eukaryota</taxon>
        <taxon>Metazoa</taxon>
        <taxon>Ecdysozoa</taxon>
        <taxon>Arthropoda</taxon>
        <taxon>Hexapoda</taxon>
        <taxon>Insecta</taxon>
        <taxon>Pterygota</taxon>
        <taxon>Neoptera</taxon>
        <taxon>Endopterygota</taxon>
        <taxon>Coleoptera</taxon>
        <taxon>Polyphaga</taxon>
        <taxon>Cucujiformia</taxon>
        <taxon>Chrysomeloidea</taxon>
        <taxon>Cerambycidae</taxon>
        <taxon>Cerambycinae</taxon>
        <taxon>Callichromatini</taxon>
        <taxon>Aromia</taxon>
    </lineage>
</organism>
<dbReference type="InterPro" id="IPR001320">
    <property type="entry name" value="Iontro_rcpt_C"/>
</dbReference>
<feature type="transmembrane region" description="Helical" evidence="9">
    <location>
        <begin position="304"/>
        <end position="325"/>
    </location>
</feature>
<gene>
    <name evidence="11" type="ORF">NQ318_022583</name>
</gene>
<evidence type="ECO:0000256" key="9">
    <source>
        <dbReference type="SAM" id="Phobius"/>
    </source>
</evidence>
<reference evidence="11" key="1">
    <citation type="journal article" date="2023" name="Insect Mol. Biol.">
        <title>Genome sequencing provides insights into the evolution of gene families encoding plant cell wall-degrading enzymes in longhorned beetles.</title>
        <authorList>
            <person name="Shin N.R."/>
            <person name="Okamura Y."/>
            <person name="Kirsch R."/>
            <person name="Pauchet Y."/>
        </authorList>
    </citation>
    <scope>NUCLEOTIDE SEQUENCE</scope>
    <source>
        <strain evidence="11">AMC_N1</strain>
    </source>
</reference>
<dbReference type="GO" id="GO:0050906">
    <property type="term" value="P:detection of stimulus involved in sensory perception"/>
    <property type="evidence" value="ECO:0007669"/>
    <property type="project" value="UniProtKB-ARBA"/>
</dbReference>
<dbReference type="PANTHER" id="PTHR42643">
    <property type="entry name" value="IONOTROPIC RECEPTOR 20A-RELATED"/>
    <property type="match status" value="1"/>
</dbReference>
<keyword evidence="4 9" id="KW-0812">Transmembrane</keyword>
<feature type="transmembrane region" description="Helical" evidence="9">
    <location>
        <begin position="615"/>
        <end position="635"/>
    </location>
</feature>
<evidence type="ECO:0000256" key="7">
    <source>
        <dbReference type="ARBA" id="ARBA00023170"/>
    </source>
</evidence>
<evidence type="ECO:0000256" key="1">
    <source>
        <dbReference type="ARBA" id="ARBA00004651"/>
    </source>
</evidence>
<protein>
    <recommendedName>
        <fullName evidence="10">Ionotropic glutamate receptor C-terminal domain-containing protein</fullName>
    </recommendedName>
</protein>
<dbReference type="EMBL" id="JAPWTK010000304">
    <property type="protein sequence ID" value="KAJ8943039.1"/>
    <property type="molecule type" value="Genomic_DNA"/>
</dbReference>
<comment type="caution">
    <text evidence="11">The sequence shown here is derived from an EMBL/GenBank/DDBJ whole genome shotgun (WGS) entry which is preliminary data.</text>
</comment>
<keyword evidence="8" id="KW-0325">Glycoprotein</keyword>
<dbReference type="Gene3D" id="1.10.10.1450">
    <property type="match status" value="1"/>
</dbReference>